<dbReference type="Gene3D" id="3.30.559.30">
    <property type="entry name" value="Nonribosomal peptide synthetase, condensation domain"/>
    <property type="match status" value="6"/>
</dbReference>
<keyword evidence="2" id="KW-0597">Phosphoprotein</keyword>
<comment type="caution">
    <text evidence="4">The sequence shown here is derived from an EMBL/GenBank/DDBJ whole genome shotgun (WGS) entry which is preliminary data.</text>
</comment>
<reference evidence="4" key="1">
    <citation type="submission" date="2021-02" db="EMBL/GenBank/DDBJ databases">
        <authorList>
            <person name="Nowell W R."/>
        </authorList>
    </citation>
    <scope>NUCLEOTIDE SEQUENCE</scope>
</reference>
<dbReference type="InterPro" id="IPR042099">
    <property type="entry name" value="ANL_N_sf"/>
</dbReference>
<dbReference type="Gene3D" id="3.40.50.12780">
    <property type="entry name" value="N-terminal domain of ligase-like"/>
    <property type="match status" value="4"/>
</dbReference>
<evidence type="ECO:0000256" key="1">
    <source>
        <dbReference type="ARBA" id="ARBA00022450"/>
    </source>
</evidence>
<dbReference type="InterPro" id="IPR045851">
    <property type="entry name" value="AMP-bd_C_sf"/>
</dbReference>
<dbReference type="EMBL" id="CAJOBB010001593">
    <property type="protein sequence ID" value="CAF3878083.1"/>
    <property type="molecule type" value="Genomic_DNA"/>
</dbReference>
<dbReference type="InterPro" id="IPR025110">
    <property type="entry name" value="AMP-bd_C"/>
</dbReference>
<dbReference type="InterPro" id="IPR000873">
    <property type="entry name" value="AMP-dep_synth/lig_dom"/>
</dbReference>
<keyword evidence="1" id="KW-0596">Phosphopantetheine</keyword>
<dbReference type="Proteomes" id="UP000663868">
    <property type="component" value="Unassembled WGS sequence"/>
</dbReference>
<evidence type="ECO:0000256" key="2">
    <source>
        <dbReference type="ARBA" id="ARBA00022553"/>
    </source>
</evidence>
<feature type="domain" description="Carrier" evidence="3">
    <location>
        <begin position="5484"/>
        <end position="5564"/>
    </location>
</feature>
<dbReference type="NCBIfam" id="NF003417">
    <property type="entry name" value="PRK04813.1"/>
    <property type="match status" value="4"/>
</dbReference>
<feature type="domain" description="Carrier" evidence="3">
    <location>
        <begin position="3885"/>
        <end position="3965"/>
    </location>
</feature>
<feature type="domain" description="Carrier" evidence="3">
    <location>
        <begin position="981"/>
        <end position="1061"/>
    </location>
</feature>
<dbReference type="PANTHER" id="PTHR45527">
    <property type="entry name" value="NONRIBOSOMAL PEPTIDE SYNTHETASE"/>
    <property type="match status" value="1"/>
</dbReference>
<dbReference type="InterPro" id="IPR036736">
    <property type="entry name" value="ACP-like_sf"/>
</dbReference>
<dbReference type="SUPFAM" id="SSF47336">
    <property type="entry name" value="ACP-like"/>
    <property type="match status" value="4"/>
</dbReference>
<dbReference type="InterPro" id="IPR009081">
    <property type="entry name" value="PP-bd_ACP"/>
</dbReference>
<dbReference type="GO" id="GO:0009366">
    <property type="term" value="C:enterobactin synthetase complex"/>
    <property type="evidence" value="ECO:0007669"/>
    <property type="project" value="TreeGrafter"/>
</dbReference>
<dbReference type="PROSITE" id="PS00455">
    <property type="entry name" value="AMP_BINDING"/>
    <property type="match status" value="3"/>
</dbReference>
<evidence type="ECO:0000313" key="4">
    <source>
        <dbReference type="EMBL" id="CAF3878083.1"/>
    </source>
</evidence>
<evidence type="ECO:0000313" key="5">
    <source>
        <dbReference type="Proteomes" id="UP000663868"/>
    </source>
</evidence>
<dbReference type="Pfam" id="PF13193">
    <property type="entry name" value="AMP-binding_C"/>
    <property type="match status" value="1"/>
</dbReference>
<gene>
    <name evidence="4" type="ORF">KXQ929_LOCUS21601</name>
</gene>
<dbReference type="Gene3D" id="3.30.300.30">
    <property type="match status" value="4"/>
</dbReference>
<dbReference type="PANTHER" id="PTHR45527:SF1">
    <property type="entry name" value="FATTY ACID SYNTHASE"/>
    <property type="match status" value="1"/>
</dbReference>
<name>A0A819G9Q6_9BILA</name>
<dbReference type="InterPro" id="IPR001242">
    <property type="entry name" value="Condensation_dom"/>
</dbReference>
<dbReference type="Pfam" id="PF00550">
    <property type="entry name" value="PP-binding"/>
    <property type="match status" value="2"/>
</dbReference>
<dbReference type="SUPFAM" id="SSF52777">
    <property type="entry name" value="CoA-dependent acyltransferases"/>
    <property type="match status" value="13"/>
</dbReference>
<dbReference type="Gene3D" id="3.30.559.10">
    <property type="entry name" value="Chloramphenicol acetyltransferase-like domain"/>
    <property type="match status" value="7"/>
</dbReference>
<dbReference type="GO" id="GO:0031177">
    <property type="term" value="F:phosphopantetheine binding"/>
    <property type="evidence" value="ECO:0007669"/>
    <property type="project" value="TreeGrafter"/>
</dbReference>
<evidence type="ECO:0000259" key="3">
    <source>
        <dbReference type="PROSITE" id="PS50075"/>
    </source>
</evidence>
<organism evidence="4 5">
    <name type="scientific">Adineta steineri</name>
    <dbReference type="NCBI Taxonomy" id="433720"/>
    <lineage>
        <taxon>Eukaryota</taxon>
        <taxon>Metazoa</taxon>
        <taxon>Spiralia</taxon>
        <taxon>Gnathifera</taxon>
        <taxon>Rotifera</taxon>
        <taxon>Eurotatoria</taxon>
        <taxon>Bdelloidea</taxon>
        <taxon>Adinetida</taxon>
        <taxon>Adinetidae</taxon>
        <taxon>Adineta</taxon>
    </lineage>
</organism>
<dbReference type="PROSITE" id="PS50075">
    <property type="entry name" value="CARRIER"/>
    <property type="match status" value="4"/>
</dbReference>
<dbReference type="SUPFAM" id="SSF56801">
    <property type="entry name" value="Acetyl-CoA synthetase-like"/>
    <property type="match status" value="4"/>
</dbReference>
<dbReference type="InterPro" id="IPR020845">
    <property type="entry name" value="AMP-binding_CS"/>
</dbReference>
<protein>
    <recommendedName>
        <fullName evidence="3">Carrier domain-containing protein</fullName>
    </recommendedName>
</protein>
<dbReference type="Pfam" id="PF00668">
    <property type="entry name" value="Condensation"/>
    <property type="match status" value="6"/>
</dbReference>
<dbReference type="GO" id="GO:0047527">
    <property type="term" value="F:2,3-dihydroxybenzoate-serine ligase activity"/>
    <property type="evidence" value="ECO:0007669"/>
    <property type="project" value="TreeGrafter"/>
</dbReference>
<dbReference type="GO" id="GO:0043041">
    <property type="term" value="P:amino acid activation for nonribosomal peptide biosynthetic process"/>
    <property type="evidence" value="ECO:0007669"/>
    <property type="project" value="TreeGrafter"/>
</dbReference>
<dbReference type="Pfam" id="PF00501">
    <property type="entry name" value="AMP-binding"/>
    <property type="match status" value="4"/>
</dbReference>
<dbReference type="GO" id="GO:0009239">
    <property type="term" value="P:enterobactin biosynthetic process"/>
    <property type="evidence" value="ECO:0007669"/>
    <property type="project" value="TreeGrafter"/>
</dbReference>
<proteinExistence type="predicted"/>
<feature type="domain" description="Carrier" evidence="3">
    <location>
        <begin position="2353"/>
        <end position="2431"/>
    </location>
</feature>
<dbReference type="GO" id="GO:0005829">
    <property type="term" value="C:cytosol"/>
    <property type="evidence" value="ECO:0007669"/>
    <property type="project" value="TreeGrafter"/>
</dbReference>
<dbReference type="CDD" id="cd05930">
    <property type="entry name" value="A_NRPS"/>
    <property type="match status" value="3"/>
</dbReference>
<dbReference type="Gene3D" id="1.10.1200.10">
    <property type="entry name" value="ACP-like"/>
    <property type="match status" value="4"/>
</dbReference>
<dbReference type="InterPro" id="IPR023213">
    <property type="entry name" value="CAT-like_dom_sf"/>
</dbReference>
<accession>A0A819G9Q6</accession>
<sequence>MPFIYRLQSSHTLSIKQLHHALHLTVNKHPSLHTSLYFDIEKNLLVQRVITHEDKNNNSNMFSIIESTYETDEQLNEILHDEKRNPYLFDLAQGLVFRCHIIYYKQISSNHLLSDKDLLIFNFHHALFDFPSMKVFHHDLNQAYTTGQLSNDDITTLRYVDYATIEQQMSMSGASMFWLDALHDCKLDQSLLLPFDRHRLSNEYRSGRGTSISFDFGQDLSQHFFTYASSNNISLEHLTFAIYFIFLFKLTNGQTDLCIAMNINNNRYRDELKSIIGLFENIIPLRCQLDPHWSFHQLLEHVGETTTNSMKYSYFPLQRILNQHLHISKHAFLDTSLEFISCKCNNNNNAIMIDDSQLVPGSFLFDINEDEILNASDFSLSFHHNINMNQFSCTINASLDLFNRETVEKISQRFHSVLKQSFTSVDNPMNKSIYEISLTLPYERLLMQSLNNTETTLSSPLACIHHEFTYQVMKYPQKLAVELDEQSLTYAELLHYAQVLSIHLINKYIIVPGEIICQCVQRSLSMVIGIMAIEMSGGVYCPLSSENPKQRLQNLVEQTKARLILVHSLTNRIFKNKFITYDIDTAININDKITNDDLYRLSNISITPDNISYIVFTSGSTGAPKAVQIRHHNLTAYVHSFAKITTLKKSDNVIQMASCSFDNHFQEILTTLIIGAGLIMLHPHGNKDLTYLVHELMDKDVTFLDAVPSYLDTLCQHLEIQNANEGLKKLRILCSGGDVLTNQIISRLKKYVSLSSLSVNDCQLWNMYGQAEVTITTTYFQIGFDFDCDKQVMSIGKPLPNYHCVIMDEYFQFVAVNQEGVLFVGGACVFAGYFSRDDLTVKVLVEINNNTFYQSGDVIRYDHQGFLYFKGRQDHQIKLRGQRIELIEIEKCLMNASLLISICTVMKWNDDHLIAYVQSSHMNEEQLRQYCQSHLPPHMIPSIFIILDKLPLNPNGKIDRKLLPPPSFSSIHLTSHDKLLLPTNDIEVSIHRIWCDIFKQNQISIDTNIFTIGGHSLLMMQLFHRYKIGFQLEQNQNGLSISDLFHHPTIIHHAQLIQQSINIIRTLDDYHWSSLYLIQARASFAQERIYLDEQIRFSSETAMNNMYVIPLLYRLSSINDHISISRLHHAFQSVIRKHQILRTALYIDDTHGNIIQHCLDANIIFNDDMQSYGLTILNIHNDDRHHMNETIAEILNKVDLFDLSKGSVIRCHILRHYHQSQGSVTFENDDLLSENNHILISIHHAMFDGASTSVFLRDLSRAYQSHDSLSMDDNSLEYIDYSVHEHIMDMTLSREFWHSQLEGYNMECSLLLPVDRQRSSNNQQRSGLASIAEINFDNELCTSFLNYASSHHLTLFQLGLSIFYVFLFKLTHGQTDLCISSINANRYRNELQNLIGMFVSTLPYRLEIDPNGSFDELARHVREKCLSILEHSHYPLQHILGDNRSSQPNASFLETMFDFISVSKDMGHLSLNDANLERISLEQSTEVSKFDFSLTFVYNPLSDDNQLSCSFVCSSDIFYETTVTTLGRRFKYLSPASFAQYRIWYENQRNADTDPSSLTIHNMPFFYRLHSEDILSVKQLRYAFELIVNKHESLHTSLIYDSNKNILMQRILTQQNINNDMFIITESTYETEKQLNAIIENEKCNPQLFDLTQGLVFRCHIIYYKEVSLNSILSDKDIIIFNFHHAFFDFPSMNLFLHDLDQAYKTGQLTTDNNPTLRYIDYAAIERQISMTGASMFWLDTLHDYHVDQHLSLPYDRYRLTNEHRTGRTTSVSFGFGLNLSHHFLIDTVVKISQRFHSMLNQLFISADGQLNKSIYEISLTLPNESLLMQSMNNTEVSFSSPVTCIHHEFVYQVMKHPQKLAVELDDQSLTYCELLYYVQVLSLTLLNEYDVFPGEVVCQCVERSLSMVIGIMGIEMGGGVYCPLSPRDPQHRLHALTQQTQSRLVLVHYLTTTKLDHNIVALDIDSIVNVNNMDSGMDNNCLSNVKVKSKEIAYIIFTSGSSGIPKAIQLTQHNFINSILAFVRIDALHEDDVMIQIASSTFDAHIQEVVGSLICGATIVMLHPQGNMDFQYINYILRDKQVTYLVAVPSYLNHLCNFVKQNKFPPWILLRNINCVGESVSSAFIKILMQFVVKSCQIWNFYGPAEATLGTSCHLIDVTTHMHDLPIGKPLCRYICLLLNNFLQPVRIQKEGELCIGGAGVFSGYLGRDDLSAKALVEIDGQLFYRTGDLVRIDNNGLLHYQGRKDHQIKLHGQRIELGEIERCLLNISSTFACVVMKWNDDYLVAYVQSAHINEEQLREHCQSHLPPHMIPSIFIILDKLPLNQNGKIDRKLLPPPNFSSIHPTNHDKLLLPMNETEIIIHQIWCELLKQNQISTNTHIFTLGGHSLLMMQLFHRYKIEFRFEPNALSITDLFQHPTIIHHAQLIQRTINMKENINDYHWSSLYIIKANVSFAQERIFLDEQIRFSSTDNSTNNMYVIPLIYRIPSMNDHISISQLQHAFQSIIRKHQILRTALYLDANGTITQNCLDTNAIIYHKKSSRFSIINLRDEEHEQNEIVKKILNQSDLFDLSIGHVINCHVLRRDQTNHSITQNNDDLLTKDDLILFTIHHACFDGASRSTFIRDLSLAYQSNDLLPIDDNSLQYIDYSIHEHIMDMTLSQEFWLLELKGYNLVRQLSLPVDRQRSSTDQQRSGLASIAEITFDDELCTSFLNYASSHHLTLFQLGLCIFYVFLFKLTHGETDLCISSINANRYRSELVNMIGMFVSTLPFRVELDPRWSFDEVVKYVRDKCLSILQHSHYSLQHILADLHFTQLNVSFLETMFDFITISEDVNDLCLNGVNLEQMSLNKSHKMTKFDFSLRFLHNPSSDDNQLSCSFVCSRDLFDKTTVAMIGRRLKYLCQQIFAPASFAQARVWLDEKIRFDADKPKVAFYNIPFAYRLQPNHTLSTKQLVHALQLIVNKHESLHTSLIYDSNKNILMQRVLTQQDINNDMVTITESTYETDEQLNYFIENEKCNPQLFDLTQGLVFRCHIIYYKEVSLNSILSDKDIIIFNFHHAFFDFPSMNLFLHDLDQAYKTGQPTTDNNTTLRYLDYAVIERQMLKTGASMFWLDTLYGCHLDQSLSLPYDRYRLMNEHRTGHTITVSFDFGPDLSHHLLTYASSSNVKHEHLALATYFICLFKLTNSEKDLCIAMNIVNRYRDELKSIIGLFDNTIPLRCQLDPYSSFHYLLDHVREITTKTLEHSYFPLQRILNQHPNVSKPAFLDVSFEFLSSMASIDNKLIMIGDSQLSSIPITMNINDNEIRNKYDFSLLIQHDLNFNQLSCTINASLDLFNVETIHKISQRFHSILNQLFVSADDQMNKSIYEISPTLPNEQYLMQSLNNTQTSFSSALTCIHHEFVYQAMKHPQKLAVELDEQSLTYAELLHYVQVLSLTLLNEYHVVPGEIICQCVERSLSMVVGIMSIAMVGSAYCPLSLRDPPQRLQALVNQTQSRLVLVDASTPVVFNSDNLTLNIDCVIRLEERFSEINLNELSNVPVTPESVVFVIFTSGSTGIPKAVQLRHRNFTEFMHSFVNIDVVTNLVGTLVVGATLVMLRPEGNMDLEYLASVLDQKQVTVMHAVPSLLNSLFEFLKIRKRTSALKYLRSLCSGGEAVNIKQVSLFENVVGEQCRIRNHYGPAEITINCACYLIDLSKSQTSISIGQLLPNYECLILDAFSQFVGIDDEGELLVRGVGVFAGYFNRDDLTAKAMISINGEMYCKTGDLVTMDNNGLIHYQGRKDHQIKLHGQRIELGEIERCLLNITSISVCVVMKWNDDYLVAYVQSSDTNEEQLRQHCQLHLPPHMIPSIFIILEKLPLNANGKIDRKILPPPHFSSTRLTNGIELLLPTNDIEISIHHIWCDIFKQNQISTDINIFTIGGHSLLMMQLFHRYKIGFQLEQNQNGLSISDLFHHPTIIHHAQLIQQSINTIHALDDYHWSSLYLIQARASFAQERIYLDEQMRFSSNKTIMNNMYVIPLLYRLSSMNDHISITRFHHAFQNVIIKHNILRTALYIDDTHGNIIQHCLDANIIFNDDMQSYGLTIINIYNEGHRHMNEMVKEILNQADLFDLSKGRVIHCHILRHYHQSQDSISCEIEDLLTENDHILITIHHAMFDGASTSIFLRDLSLAYQTDDSLSMDENTLNYIDYSVHEHIMDMLFSREFWHSQLESYNIECSLSLPFDRQRSSTNQQRSGLATSAQITFDNELCTSFLNYASSHHLTLFQLGLSIFGVFLFKLTHGESDLCIGSINANRYRSKLVNIIGMFVSTLPYRVELDPHWSFDEVAKYVQEKCVSILEHSHYPLQHILDDNRLNQSNVSFLETMFDFISMSKDVEHLCLNNTNLEQVSLEKSVEMSKFDFSLTFEYNLLSDNKRLSCSFVCSHDLFEQSTISQITQRFEYMFEQLFRTQSSNISVMNMSSSINKLFIILPEEAEEMELVVFDRLENILNEAPASFAQARVWLDERIRFDPDKPQIAIYNMPFVYRLQSDHTLSIKQLRHALHLTVNKHDSLHTSLLFDTGKNLVMQRIIDMNDNSRQLFTSIESTYETAEQLHEVLHDERRNPRLFDLAHGLVFRCHIIYYKQISSNHLLSHKDLLIFNFHHALFDFPSMNIFLHDLNQAYTTSQLLYDDNTNLRYLDYAVIEQQMSMTGASMFWLDTLHDCKLDQPLSLPFDRYRLANEHRTGRGTSISFNFGQDFSHDFLIHASSNNISLEQLALAIYYVFLFKLTNGEKDLCIGINTHGRYRDEFNSIIGMFVNAIPLRCLLDPHLPFHKLTKHVQDNMINCIKYSYFPLQRILNQHPNISNPIFLDTSFEFLSSMRRDEEDEIMIGDSRFSLLPFSIKISEDEIMSKFDFILSFQHDLNLNEFSCTINASLDLFNAETVSIIAQRLQTVLHQQFTSFNSQTNKPVHELSLILSNERYVMQSLNNTQISFSSSLTCIHHEFVYQVMKHPQKLAVELDEQSLTYCELLHYVQILSLTLLNEYYVFPGDVVCQCVERSLSMVIGIMGIEMGGGVYCPLSSQDPQGRLHALTQQTQSHLVLVHHLTKTKFDDDIVAFDIDSILIINDLNSNMDYNCLSSVIMKGEEIAYTLFTSGSSGIPKAVQLRQQNFINSILGFVQIDTLHENDTVIQIASSTFDAHVLETVGSLICGATIVMLHPQGNMEFQYINYVLHDKQVTYLIAVPSYLNHLCDFLKQNRFSPWILMRNISCVGESVSSAFVGVLIQFVVQSCRVWNLYGPAEATLGTSYHLIDVTSDMHDLPIGKSLPRYICLLVNNFLQPVMIQEGGELLVGGMSVYAGYLGRDDLTAKALVEIDGDLFYRTGDLVTIDNNGLLYYQGRKDHQIKLHGQRIELGEIERCLLIIASISACVVIKWNDDHLVAYVQSSHVNEEELREHCQSHLPPHMIPSMFIILDKLPLNQNEKIDRKQLPSPDFSLSTLLSSDKYDAPFNQFEERIHTIWCQVLHCNESHISKTISFLAAGGHSLLFIQLYHRYQSVFNFDAHSLSIGLFLQQPTIQQHAQLLQTLSSNVTQTTRWESLHINQGKTSLN</sequence>